<dbReference type="Proteomes" id="UP000565711">
    <property type="component" value="Unassembled WGS sequence"/>
</dbReference>
<sequence length="205" mass="20979">MKTVLTLLFSLITVATVAACGTTTTGPPVGGPQPLVEPKPGPVVIGLHEVRNLGPVLVDARGYTLYLFPADTAGSLGCSDACLGSWPPVIVPDGEDLRAGNGVHRNLLATMSGPDGERIATYAGHPLYAYAGDVDPGQANGQGLNLNGDSWFVVNADGKALVPPDQQGVMPEGTYLVSGPPTTTAMPGTSQVPPTTMPNTNGAHR</sequence>
<dbReference type="PANTHER" id="PTHR39335:SF1">
    <property type="entry name" value="BLL4220 PROTEIN"/>
    <property type="match status" value="1"/>
</dbReference>
<accession>A0A846Y802</accession>
<dbReference type="RefSeq" id="WP_084474155.1">
    <property type="nucleotide sequence ID" value="NZ_JAAXOP010000023.1"/>
</dbReference>
<dbReference type="EMBL" id="JAAXOP010000023">
    <property type="protein sequence ID" value="NKY53992.1"/>
    <property type="molecule type" value="Genomic_DNA"/>
</dbReference>
<keyword evidence="2" id="KW-0732">Signal</keyword>
<evidence type="ECO:0000313" key="4">
    <source>
        <dbReference type="Proteomes" id="UP000565711"/>
    </source>
</evidence>
<comment type="caution">
    <text evidence="3">The sequence shown here is derived from an EMBL/GenBank/DDBJ whole genome shotgun (WGS) entry which is preliminary data.</text>
</comment>
<evidence type="ECO:0000256" key="1">
    <source>
        <dbReference type="SAM" id="MobiDB-lite"/>
    </source>
</evidence>
<evidence type="ECO:0008006" key="5">
    <source>
        <dbReference type="Google" id="ProtNLM"/>
    </source>
</evidence>
<dbReference type="Pfam" id="PF03640">
    <property type="entry name" value="Lipoprotein_15"/>
    <property type="match status" value="2"/>
</dbReference>
<feature type="chain" id="PRO_5039548228" description="Lipoprotein" evidence="2">
    <location>
        <begin position="19"/>
        <end position="205"/>
    </location>
</feature>
<evidence type="ECO:0000256" key="2">
    <source>
        <dbReference type="SAM" id="SignalP"/>
    </source>
</evidence>
<keyword evidence="4" id="KW-1185">Reference proteome</keyword>
<dbReference type="GO" id="GO:0043448">
    <property type="term" value="P:alkane catabolic process"/>
    <property type="evidence" value="ECO:0007669"/>
    <property type="project" value="TreeGrafter"/>
</dbReference>
<organism evidence="3 4">
    <name type="scientific">Nocardia vermiculata</name>
    <dbReference type="NCBI Taxonomy" id="257274"/>
    <lineage>
        <taxon>Bacteria</taxon>
        <taxon>Bacillati</taxon>
        <taxon>Actinomycetota</taxon>
        <taxon>Actinomycetes</taxon>
        <taxon>Mycobacteriales</taxon>
        <taxon>Nocardiaceae</taxon>
        <taxon>Nocardia</taxon>
    </lineage>
</organism>
<dbReference type="AlphaFoldDB" id="A0A846Y802"/>
<feature type="region of interest" description="Disordered" evidence="1">
    <location>
        <begin position="181"/>
        <end position="205"/>
    </location>
</feature>
<protein>
    <recommendedName>
        <fullName evidence="5">Lipoprotein</fullName>
    </recommendedName>
</protein>
<feature type="signal peptide" evidence="2">
    <location>
        <begin position="1"/>
        <end position="18"/>
    </location>
</feature>
<name>A0A846Y802_9NOCA</name>
<evidence type="ECO:0000313" key="3">
    <source>
        <dbReference type="EMBL" id="NKY53992.1"/>
    </source>
</evidence>
<reference evidence="3 4" key="1">
    <citation type="submission" date="2020-04" db="EMBL/GenBank/DDBJ databases">
        <title>MicrobeNet Type strains.</title>
        <authorList>
            <person name="Nicholson A.C."/>
        </authorList>
    </citation>
    <scope>NUCLEOTIDE SEQUENCE [LARGE SCALE GENOMIC DNA]</scope>
    <source>
        <strain evidence="3 4">JCM 12354</strain>
    </source>
</reference>
<dbReference type="PANTHER" id="PTHR39335">
    <property type="entry name" value="BLL4220 PROTEIN"/>
    <property type="match status" value="1"/>
</dbReference>
<dbReference type="PROSITE" id="PS51257">
    <property type="entry name" value="PROKAR_LIPOPROTEIN"/>
    <property type="match status" value="1"/>
</dbReference>
<gene>
    <name evidence="3" type="ORF">HGA08_27740</name>
</gene>
<dbReference type="InterPro" id="IPR005297">
    <property type="entry name" value="Lipoprotein_repeat"/>
</dbReference>
<proteinExistence type="predicted"/>